<dbReference type="RefSeq" id="WP_394415266.1">
    <property type="nucleotide sequence ID" value="NZ_JBIGIC010000011.1"/>
</dbReference>
<dbReference type="InterPro" id="IPR051048">
    <property type="entry name" value="Peptidase_S8/S53_subtilisin"/>
</dbReference>
<feature type="active site" description="Charge relay system" evidence="5">
    <location>
        <position position="290"/>
    </location>
</feature>
<dbReference type="PROSITE" id="PS51892">
    <property type="entry name" value="SUBTILASE"/>
    <property type="match status" value="1"/>
</dbReference>
<keyword evidence="2 5" id="KW-0645">Protease</keyword>
<evidence type="ECO:0000256" key="5">
    <source>
        <dbReference type="PROSITE-ProRule" id="PRU01240"/>
    </source>
</evidence>
<keyword evidence="4 5" id="KW-0720">Serine protease</keyword>
<dbReference type="EMBL" id="JBIGIC010000011">
    <property type="protein sequence ID" value="MFG6489095.1"/>
    <property type="molecule type" value="Genomic_DNA"/>
</dbReference>
<dbReference type="InterPro" id="IPR015500">
    <property type="entry name" value="Peptidase_S8_subtilisin-rel"/>
</dbReference>
<accession>A0ABW7HGQ7</accession>
<evidence type="ECO:0000256" key="4">
    <source>
        <dbReference type="ARBA" id="ARBA00022825"/>
    </source>
</evidence>
<protein>
    <submittedName>
        <fullName evidence="7">S8 family serine peptidase</fullName>
    </submittedName>
</protein>
<dbReference type="InterPro" id="IPR000209">
    <property type="entry name" value="Peptidase_S8/S53_dom"/>
</dbReference>
<dbReference type="InterPro" id="IPR034058">
    <property type="entry name" value="TagA/B/C/D_pept_dom"/>
</dbReference>
<proteinExistence type="inferred from homology"/>
<evidence type="ECO:0000256" key="2">
    <source>
        <dbReference type="ARBA" id="ARBA00022670"/>
    </source>
</evidence>
<dbReference type="PROSITE" id="PS00138">
    <property type="entry name" value="SUBTILASE_SER"/>
    <property type="match status" value="1"/>
</dbReference>
<dbReference type="Gene3D" id="3.40.50.200">
    <property type="entry name" value="Peptidase S8/S53 domain"/>
    <property type="match status" value="1"/>
</dbReference>
<dbReference type="PANTHER" id="PTHR43399">
    <property type="entry name" value="SUBTILISIN-RELATED"/>
    <property type="match status" value="1"/>
</dbReference>
<keyword evidence="8" id="KW-1185">Reference proteome</keyword>
<dbReference type="InterPro" id="IPR022398">
    <property type="entry name" value="Peptidase_S8_His-AS"/>
</dbReference>
<dbReference type="PANTHER" id="PTHR43399:SF4">
    <property type="entry name" value="CELL WALL-ASSOCIATED PROTEASE"/>
    <property type="match status" value="1"/>
</dbReference>
<comment type="caution">
    <text evidence="7">The sequence shown here is derived from an EMBL/GenBank/DDBJ whole genome shotgun (WGS) entry which is preliminary data.</text>
</comment>
<feature type="active site" description="Charge relay system" evidence="5">
    <location>
        <position position="596"/>
    </location>
</feature>
<evidence type="ECO:0000313" key="7">
    <source>
        <dbReference type="EMBL" id="MFG6489095.1"/>
    </source>
</evidence>
<name>A0ABW7HGQ7_9BURK</name>
<feature type="domain" description="Peptidase S8/S53" evidence="6">
    <location>
        <begin position="287"/>
        <end position="614"/>
    </location>
</feature>
<feature type="active site" description="Charge relay system" evidence="5">
    <location>
        <position position="339"/>
    </location>
</feature>
<dbReference type="Gene3D" id="2.60.120.380">
    <property type="match status" value="1"/>
</dbReference>
<evidence type="ECO:0000259" key="6">
    <source>
        <dbReference type="Pfam" id="PF00082"/>
    </source>
</evidence>
<keyword evidence="3 5" id="KW-0378">Hydrolase</keyword>
<dbReference type="CDD" id="cd04842">
    <property type="entry name" value="Peptidases_S8_Kp43_protease"/>
    <property type="match status" value="1"/>
</dbReference>
<dbReference type="Proteomes" id="UP001606134">
    <property type="component" value="Unassembled WGS sequence"/>
</dbReference>
<evidence type="ECO:0000256" key="3">
    <source>
        <dbReference type="ARBA" id="ARBA00022801"/>
    </source>
</evidence>
<gene>
    <name evidence="7" type="ORF">ACG04R_20585</name>
</gene>
<dbReference type="PROSITE" id="PS00137">
    <property type="entry name" value="SUBTILASE_HIS"/>
    <property type="match status" value="1"/>
</dbReference>
<dbReference type="PRINTS" id="PR00723">
    <property type="entry name" value="SUBTILISIN"/>
</dbReference>
<evidence type="ECO:0000313" key="8">
    <source>
        <dbReference type="Proteomes" id="UP001606134"/>
    </source>
</evidence>
<evidence type="ECO:0000256" key="1">
    <source>
        <dbReference type="ARBA" id="ARBA00011073"/>
    </source>
</evidence>
<dbReference type="InterPro" id="IPR023828">
    <property type="entry name" value="Peptidase_S8_Ser-AS"/>
</dbReference>
<reference evidence="7 8" key="1">
    <citation type="submission" date="2024-08" db="EMBL/GenBank/DDBJ databases">
        <authorList>
            <person name="Lu H."/>
        </authorList>
    </citation>
    <scope>NUCLEOTIDE SEQUENCE [LARGE SCALE GENOMIC DNA]</scope>
    <source>
        <strain evidence="7 8">BYS78W</strain>
    </source>
</reference>
<dbReference type="Pfam" id="PF00082">
    <property type="entry name" value="Peptidase_S8"/>
    <property type="match status" value="1"/>
</dbReference>
<dbReference type="SUPFAM" id="SSF52743">
    <property type="entry name" value="Subtilisin-like"/>
    <property type="match status" value="1"/>
</dbReference>
<dbReference type="InterPro" id="IPR036852">
    <property type="entry name" value="Peptidase_S8/S53_dom_sf"/>
</dbReference>
<organism evidence="7 8">
    <name type="scientific">Pelomonas candidula</name>
    <dbReference type="NCBI Taxonomy" id="3299025"/>
    <lineage>
        <taxon>Bacteria</taxon>
        <taxon>Pseudomonadati</taxon>
        <taxon>Pseudomonadota</taxon>
        <taxon>Betaproteobacteria</taxon>
        <taxon>Burkholderiales</taxon>
        <taxon>Sphaerotilaceae</taxon>
        <taxon>Roseateles</taxon>
    </lineage>
</organism>
<sequence>MSTLAFLRFDPDRAPEQDAFARSRVTVLRESGGQLWVRLEDPQVATLQAEGIEVTPYADAGELALGPLRWRPLEETPQPPAALTAATPGGTDTADWLLLFAAPPDKSWLQELMLAGAEPLQQLSLTASVYRMTSETCDAVRALPQVAGVSLFHPAYVPALELCGLDDPLDAAGLASLSLQLPPASAEDGNLLVQAFEALDAASLQPALEAAGATVVMPVDHGFLLNVADAGQAAAVLSVRGLHSATLPGIVSADTMNAGVIVGANQVRDLGTVNFLVNLDGLGEIGAVVDSGFDVGNLAGGPVAGVMTPFHPDLATNIRLLANTANLQVPAPVPGNNPHGTHVAGTVCGDGSGSGNLTRGIAPRAALIGIGPFPAAGAIAAPFSFAADRGASVINNSWGINPATGTNNRYGAFATTADRWCHDNPDVLIVFTAGNLESDTFPAPDGVLDARTLRQHSLAKNVLCIGCTENLHNDAGWRDSYRALLAGRYTHAAFNATAGGAAGAFTMSDNSAQVALFSNRGLVRDAGNTSTGRVKPDICAPGTNVVSARSQMLGPAVALPGPPPIADPFYANNFGSMLPAALTALRNLYMVDSGTSMSAPVISGSALLVRQYYRTRHAQLRRPLLLQGVPMPASPAAQPGFPSRPAIAQHPDGIVCAWVTPALPAAATQVVAMRVARHHQGPVDAVPVVLQAGVGEHPALALATLADKTFVLHRQADGKARLSAYDRQLAPLAAFGTNGVVTLAQDARLDDTVAPALLTANNHVICLWPTSPGQGFFFQRFDAANGAAVDAAPVNLMTTDGSGQQQAAAYDGDRVTLAGVLHGASFQLTLRQVDGSAQLHPAAAVIAVDQAAEVREPCLLWDPLLRRYWVAWCDARTAAGGELFIAGFDAQLAPVVAPKLLVSTGAAGHMRRPQLALHPSGGYLLAWEDDSQNAHFDLYLTLLDTTGSVDGRIAADASAGGRSAVRVTDSPGDANGFALFGDAAGFVLTYQNPDEVNSDAIGVYLQTLTPDLAFEAQADTATPFLRNGKYQVLTLLDHANTVLTPVAAAWTGATWDLMRGAPGLNLTDNQQWLRLGADGVPDARHGANGIRERIYGGLVINVEMLWTGNNRRISVSNDVLAGVTVYLDDADGAPVATFGTGGARVIADAAMPPHDRTPPQLGFFTVPAFTIIVAYGSLQGATLHLRQQRLRADGSSAGTPADLATCDGVAAHGWYQFVNGIEACGVAVYHRTAGANTQVLCRRFSPAGAPLAAEAVLSSAAGEARNAVIARRPIAINSPRREYGAAWQYRAAAGSPFEIRFGRIDRLGQPMATPPVAGPPPAPGVLPSVTDVRVIEPATPGWSATRDAVEPQLVSTYLHEAWTAPPAGVPLPEWSPSWGLAWIGVEAGSGVRRLYFTVLDENGRRLAVPQPPPAIGALLPPAPAAILAFGSPTGFVQDFRLTWNGRIFMLAWTEQEAGQLKQRCTLINRRASQDAYSLPSAALLRATLVNGATNLTPAALPDRTAGYGWGLINLRQSLAPALPFTLQVRDDCALGPGRAVRYVFTLPAGTALLRVTLTWTDPPGPNLLRHLHLTVRAPVPPAPGVRTQYFGNLWDTAPGRTHLSRAVANPPGATDVHENQQPYKQVVVANPPAGDYEVEVSVAGFGTDLFNQQNLQPFALVFAGTGPEQRFNQPVAAVVGTPTY</sequence>
<comment type="similarity">
    <text evidence="1 5">Belongs to the peptidase S8 family.</text>
</comment>